<dbReference type="GO" id="GO:0005085">
    <property type="term" value="F:guanyl-nucleotide exchange factor activity"/>
    <property type="evidence" value="ECO:0007669"/>
    <property type="project" value="UniProtKB-KW"/>
</dbReference>
<dbReference type="InterPro" id="IPR023578">
    <property type="entry name" value="Ras_GEF_dom_sf"/>
</dbReference>
<proteinExistence type="predicted"/>
<dbReference type="PROSITE" id="PS50212">
    <property type="entry name" value="RASGEF_NTER"/>
    <property type="match status" value="1"/>
</dbReference>
<feature type="compositionally biased region" description="Polar residues" evidence="3">
    <location>
        <begin position="931"/>
        <end position="940"/>
    </location>
</feature>
<evidence type="ECO:0000259" key="4">
    <source>
        <dbReference type="PROSITE" id="PS50009"/>
    </source>
</evidence>
<dbReference type="InterPro" id="IPR000651">
    <property type="entry name" value="Ras-like_Gua-exchang_fac_N"/>
</dbReference>
<comment type="caution">
    <text evidence="6">The sequence shown here is derived from an EMBL/GenBank/DDBJ whole genome shotgun (WGS) entry which is preliminary data.</text>
</comment>
<dbReference type="GO" id="GO:0005886">
    <property type="term" value="C:plasma membrane"/>
    <property type="evidence" value="ECO:0007669"/>
    <property type="project" value="TreeGrafter"/>
</dbReference>
<dbReference type="SMART" id="SM00147">
    <property type="entry name" value="RasGEF"/>
    <property type="match status" value="1"/>
</dbReference>
<reference evidence="6" key="1">
    <citation type="journal article" date="2014" name="PLoS Genet.">
        <title>Signature Gene Expression Reveals Novel Clues to the Molecular Mechanisms of Dimorphic Transition in Penicillium marneffei.</title>
        <authorList>
            <person name="Yang E."/>
            <person name="Wang G."/>
            <person name="Cai J."/>
            <person name="Woo P.C."/>
            <person name="Lau S.K."/>
            <person name="Yuen K.-Y."/>
            <person name="Chow W.-N."/>
            <person name="Lin X."/>
        </authorList>
    </citation>
    <scope>NUCLEOTIDE SEQUENCE [LARGE SCALE GENOMIC DNA]</scope>
    <source>
        <strain evidence="6">PM1</strain>
    </source>
</reference>
<feature type="compositionally biased region" description="Pro residues" evidence="3">
    <location>
        <begin position="1320"/>
        <end position="1333"/>
    </location>
</feature>
<dbReference type="SUPFAM" id="SSF48366">
    <property type="entry name" value="Ras GEF"/>
    <property type="match status" value="1"/>
</dbReference>
<dbReference type="Gene3D" id="1.10.840.10">
    <property type="entry name" value="Ras guanine-nucleotide exchange factors catalytic domain"/>
    <property type="match status" value="1"/>
</dbReference>
<dbReference type="eggNOG" id="KOG3417">
    <property type="taxonomic scope" value="Eukaryota"/>
</dbReference>
<evidence type="ECO:0000313" key="6">
    <source>
        <dbReference type="EMBL" id="KFX52601.1"/>
    </source>
</evidence>
<dbReference type="PANTHER" id="PTHR23113">
    <property type="entry name" value="GUANINE NUCLEOTIDE EXCHANGE FACTOR"/>
    <property type="match status" value="1"/>
</dbReference>
<gene>
    <name evidence="6" type="ORF">GQ26_0020490</name>
</gene>
<dbReference type="SMART" id="SM00229">
    <property type="entry name" value="RasGEFN"/>
    <property type="match status" value="1"/>
</dbReference>
<evidence type="ECO:0000256" key="3">
    <source>
        <dbReference type="SAM" id="MobiDB-lite"/>
    </source>
</evidence>
<feature type="region of interest" description="Disordered" evidence="3">
    <location>
        <begin position="710"/>
        <end position="729"/>
    </location>
</feature>
<dbReference type="Pfam" id="PF00617">
    <property type="entry name" value="RasGEF"/>
    <property type="match status" value="1"/>
</dbReference>
<feature type="domain" description="Ras-GEF" evidence="4">
    <location>
        <begin position="1406"/>
        <end position="1650"/>
    </location>
</feature>
<feature type="region of interest" description="Disordered" evidence="3">
    <location>
        <begin position="50"/>
        <end position="88"/>
    </location>
</feature>
<dbReference type="PROSITE" id="PS50009">
    <property type="entry name" value="RASGEF_CAT"/>
    <property type="match status" value="1"/>
</dbReference>
<feature type="region of interest" description="Disordered" evidence="3">
    <location>
        <begin position="931"/>
        <end position="950"/>
    </location>
</feature>
<dbReference type="InterPro" id="IPR008937">
    <property type="entry name" value="Ras-like_GEF"/>
</dbReference>
<evidence type="ECO:0000259" key="5">
    <source>
        <dbReference type="PROSITE" id="PS50212"/>
    </source>
</evidence>
<dbReference type="GO" id="GO:0007265">
    <property type="term" value="P:Ras protein signal transduction"/>
    <property type="evidence" value="ECO:0007669"/>
    <property type="project" value="TreeGrafter"/>
</dbReference>
<feature type="region of interest" description="Disordered" evidence="3">
    <location>
        <begin position="1137"/>
        <end position="1159"/>
    </location>
</feature>
<dbReference type="EMBL" id="JPOX01000002">
    <property type="protein sequence ID" value="KFX52601.1"/>
    <property type="molecule type" value="Genomic_DNA"/>
</dbReference>
<dbReference type="Pfam" id="PF00618">
    <property type="entry name" value="RasGEF_N"/>
    <property type="match status" value="1"/>
</dbReference>
<organism evidence="6">
    <name type="scientific">Talaromyces marneffei PM1</name>
    <dbReference type="NCBI Taxonomy" id="1077442"/>
    <lineage>
        <taxon>Eukaryota</taxon>
        <taxon>Fungi</taxon>
        <taxon>Dikarya</taxon>
        <taxon>Ascomycota</taxon>
        <taxon>Pezizomycotina</taxon>
        <taxon>Eurotiomycetes</taxon>
        <taxon>Eurotiomycetidae</taxon>
        <taxon>Eurotiales</taxon>
        <taxon>Trichocomaceae</taxon>
        <taxon>Talaromyces</taxon>
        <taxon>Talaromyces sect. Talaromyces</taxon>
    </lineage>
</organism>
<feature type="compositionally biased region" description="Polar residues" evidence="3">
    <location>
        <begin position="664"/>
        <end position="681"/>
    </location>
</feature>
<accession>A0A093W147</accession>
<feature type="region of interest" description="Disordered" evidence="3">
    <location>
        <begin position="662"/>
        <end position="699"/>
    </location>
</feature>
<protein>
    <submittedName>
        <fullName evidence="6">Guanine nucleotide exchange factor LTE1</fullName>
    </submittedName>
</protein>
<dbReference type="Gene3D" id="1.20.870.10">
    <property type="entry name" value="Son of sevenless (SoS) protein Chain: S domain 1"/>
    <property type="match status" value="1"/>
</dbReference>
<dbReference type="CDD" id="cd06224">
    <property type="entry name" value="REM"/>
    <property type="match status" value="1"/>
</dbReference>
<dbReference type="PANTHER" id="PTHR23113:SF363">
    <property type="entry name" value="PROTEIN SON OF SEVENLESS"/>
    <property type="match status" value="1"/>
</dbReference>
<name>A0A093W147_TALMA</name>
<sequence>MTTFYDDSTDKPAIVTEDEFSIQKHISGTSTLAIPDTSSRPLRAHPNALQRAHTVTQSGSAKRTGRAMATDRGRKPHQRASSLLRMKSGGNEGFPQRLLAHDMVSAGRIDNTFAVANVGNNGKLYLRYEEVYFLFIDGMTSLSAEFNVNSYGQNAYQGNHNRPLVESGSRRRHGKSLPKLSLPALVNVTKLSPPRPTAGPDTRHSIWSSSQFSELRPKFAHEAVVEVNGDASDTEPRRRRAHSFSTISEYDQSDAGDEFRIVIDRFDTHGSTDVTSSPALEVPIPHYRLGTMQFNANGTPVLRSSVYTHTSDNTNPSVYLKDNTGNGGQNRIPSTYDSPGLSHPVGTLSVAMSLFSGVAPSATKARNSNSTHKSGMYSVRHPIEPSIFDMLAENMDDPALVKYLPGTPDISAATPARIVAQISSEAFMDYELVSDFFLTFRSYLSTADLLGLLLARLEWAINRLQPDGRIIRIRTFAALRHWILNYFVDDFVSDRDLRVQFCDTINHMYDDLKSRRTAGVSDIKILVDLKRCWHGRCLMYWDNSLFTSPDNPALPGDVFDSHDDRTASLSEIANSIHEVVTENLLTKIQSEQLTQPIDGFDSSRSFGHPVVHARTISSGTSCSVPGSSSEQSVQALSCSFPGKSASIPMNAMDVPHPVVVAIQPSPNTPTGPRSPTASSTFRYPAHAHKRSGSFSDSIRDDRAPLSRALADRQDQEQALLPTPDGGNGSLIRGNLFPPLDAKVAGIAPPSPTISQTPDGLQEHHARSVSEGNIRPLGASPALRTVIGSIRRALHTRHLGQNTAAPPGYPTLRSQRGKTATLPVNVALKNDIYRDRRVLAKPEVPLRVDCISEQSVRDYREAIGLNPPAPYISEGSDRFRSEPGHSRLQMHSQQRLASEVTMGSKSIVIVDDTGLDIPVVSGGLGWIDPTQTSNASSQSLVTRKENPLPGTVDVPFETSSELLGHEGNMLKPQPLDLPIQRLSKSQSISSRLRKYASFHSGINHSFDANSEIGDIDSIKKPMGRLLRRRPGGDLRKIQNVHDLAADQRPLSFATDTSLTESFTSSARHYLRRSFSRSSQARAQSTPPRFDLINTHSSQNLRPSFEAAIAEFSRIPDDADGGIESTLLKLEGKWPSPTLSDSQDASVQHFHHGGDSSNTAMTATSNLERLPLRSEETMAVGHSGSQPQVYTDSVAESEFSDNSIPLLERGLSDDSMKKPVPGVRAHITPRQSIQHTPVNANMAIADSPRPSIQLIDDNDGIRQIINDIDEYHDADYQSEQYENVDSRSELSSELSVEFIEKDHAFEASSSTDSLATQSLEIPPHPLAHPPSPPITIPQAASASVHRKPDTPVNAPAPLTPGPSPTRMGDQYRGRHNSDEIANIEHKLAGLHIDIPHMPRHFPFVLAYDSKLLAQQFTLVEKSALDEVDWKDLVEMKWNSTSPSIVSWVHFLAEKERKGIDIVVGRFNLMVKWVLSEIVLTRDISERARTISKFIHIAAHARQTCNYSTMLQIAIALSSVDCTRLQRTWNLVSLSDRRLLDSMESLIQPLRNFHELRVEMETANLQNGCIPFVGLYVHDLTYNAQKPSQVAGTRDGDALVNFERYRTSARIVKCLLRLIDASNKYNLEPIPGVVEKCLWIGSLPEDQIQAFSKSLV</sequence>
<feature type="domain" description="N-terminal Ras-GEF" evidence="5">
    <location>
        <begin position="406"/>
        <end position="531"/>
    </location>
</feature>
<dbReference type="InterPro" id="IPR001895">
    <property type="entry name" value="RASGEF_cat_dom"/>
</dbReference>
<evidence type="ECO:0000256" key="1">
    <source>
        <dbReference type="ARBA" id="ARBA00022658"/>
    </source>
</evidence>
<dbReference type="InterPro" id="IPR036964">
    <property type="entry name" value="RASGEF_cat_dom_sf"/>
</dbReference>
<keyword evidence="1 2" id="KW-0344">Guanine-nucleotide releasing factor</keyword>
<feature type="region of interest" description="Disordered" evidence="3">
    <location>
        <begin position="1318"/>
        <end position="1362"/>
    </location>
</feature>
<evidence type="ECO:0000256" key="2">
    <source>
        <dbReference type="PROSITE-ProRule" id="PRU00168"/>
    </source>
</evidence>